<dbReference type="Pfam" id="PF00731">
    <property type="entry name" value="AIRC"/>
    <property type="match status" value="1"/>
</dbReference>
<proteinExistence type="predicted"/>
<dbReference type="GO" id="GO:0006189">
    <property type="term" value="P:'de novo' IMP biosynthetic process"/>
    <property type="evidence" value="ECO:0007669"/>
    <property type="project" value="InterPro"/>
</dbReference>
<evidence type="ECO:0000313" key="3">
    <source>
        <dbReference type="EMBL" id="BAL57462.1"/>
    </source>
</evidence>
<protein>
    <submittedName>
        <fullName evidence="3">5-(Carboxyamino)imidazole ribonucleotide mutase</fullName>
    </submittedName>
</protein>
<dbReference type="EMBL" id="AP011776">
    <property type="protein sequence ID" value="BAL57462.1"/>
    <property type="molecule type" value="Genomic_DNA"/>
</dbReference>
<accession>H5SMS6</accession>
<dbReference type="Gene3D" id="3.40.50.1970">
    <property type="match status" value="1"/>
</dbReference>
<evidence type="ECO:0000259" key="2">
    <source>
        <dbReference type="Pfam" id="PF00731"/>
    </source>
</evidence>
<feature type="domain" description="PurE" evidence="2">
    <location>
        <begin position="59"/>
        <end position="199"/>
    </location>
</feature>
<feature type="compositionally biased region" description="Basic and acidic residues" evidence="1">
    <location>
        <begin position="23"/>
        <end position="33"/>
    </location>
</feature>
<dbReference type="InterPro" id="IPR000031">
    <property type="entry name" value="PurE_dom"/>
</dbReference>
<sequence length="205" mass="22789">MLKHRFPHQKKQPVQPQHKKGKRQTEKGMRKGELGPTHPSKVQRVSPKPYLCYMSRVEIVLLYGNAEEKACFTPARAILEQMGISFREEALPTQPSLAHLRQTLEAIGQSICIWAAGASAYLLPVLAASMARTQPLVVIPCPSEHVPAPYLETLFEAVRGYPIAFTQPGDAEAATLLSVHFLATRHPSYADILQAYLQKRSLQPA</sequence>
<reference evidence="3" key="1">
    <citation type="journal article" date="2005" name="Environ. Microbiol.">
        <title>Genetic and functional properties of uncultivated thermophilic crenarchaeotes from a subsurface gold mine as revealed by analysis of genome fragments.</title>
        <authorList>
            <person name="Nunoura T."/>
            <person name="Hirayama H."/>
            <person name="Takami H."/>
            <person name="Oida H."/>
            <person name="Nishi S."/>
            <person name="Shimamura S."/>
            <person name="Suzuki Y."/>
            <person name="Inagaki F."/>
            <person name="Takai K."/>
            <person name="Nealson K.H."/>
            <person name="Horikoshi K."/>
        </authorList>
    </citation>
    <scope>NUCLEOTIDE SEQUENCE</scope>
</reference>
<dbReference type="SUPFAM" id="SSF52255">
    <property type="entry name" value="N5-CAIR mutase (phosphoribosylaminoimidazole carboxylase, PurE)"/>
    <property type="match status" value="1"/>
</dbReference>
<organism evidence="3">
    <name type="scientific">uncultured Bacteroidota bacterium</name>
    <dbReference type="NCBI Taxonomy" id="152509"/>
    <lineage>
        <taxon>Bacteria</taxon>
        <taxon>Pseudomonadati</taxon>
        <taxon>Bacteroidota</taxon>
        <taxon>environmental samples</taxon>
    </lineage>
</organism>
<dbReference type="AlphaFoldDB" id="H5SMS6"/>
<name>H5SMS6_9BACT</name>
<feature type="region of interest" description="Disordered" evidence="1">
    <location>
        <begin position="1"/>
        <end position="42"/>
    </location>
</feature>
<evidence type="ECO:0000256" key="1">
    <source>
        <dbReference type="SAM" id="MobiDB-lite"/>
    </source>
</evidence>
<reference evidence="3" key="2">
    <citation type="journal article" date="2012" name="PLoS ONE">
        <title>A Deeply Branching Thermophilic Bacterium with an Ancient Acetyl-CoA Pathway Dominates a Subsurface Ecosystem.</title>
        <authorList>
            <person name="Takami H."/>
            <person name="Noguchi H."/>
            <person name="Takaki Y."/>
            <person name="Uchiyama I."/>
            <person name="Toyoda A."/>
            <person name="Nishi S."/>
            <person name="Chee G.-J."/>
            <person name="Arai W."/>
            <person name="Nunoura T."/>
            <person name="Itoh T."/>
            <person name="Hattori M."/>
            <person name="Takai K."/>
        </authorList>
    </citation>
    <scope>NUCLEOTIDE SEQUENCE</scope>
</reference>
<gene>
    <name evidence="3" type="ORF">HGMM_F50F04C25</name>
</gene>
<feature type="compositionally biased region" description="Basic residues" evidence="1">
    <location>
        <begin position="1"/>
        <end position="22"/>
    </location>
</feature>